<dbReference type="RefSeq" id="WP_125239971.1">
    <property type="nucleotide sequence ID" value="NZ_RQYF01000088.1"/>
</dbReference>
<keyword evidence="4" id="KW-0547">Nucleotide-binding</keyword>
<evidence type="ECO:0000256" key="1">
    <source>
        <dbReference type="ARBA" id="ARBA00034923"/>
    </source>
</evidence>
<dbReference type="GO" id="GO:0003677">
    <property type="term" value="F:DNA binding"/>
    <property type="evidence" value="ECO:0007669"/>
    <property type="project" value="InterPro"/>
</dbReference>
<dbReference type="Proteomes" id="UP000279562">
    <property type="component" value="Unassembled WGS sequence"/>
</dbReference>
<feature type="domain" description="(+)RNA virus helicase C-terminal" evidence="2">
    <location>
        <begin position="32"/>
        <end position="132"/>
    </location>
</feature>
<dbReference type="InterPro" id="IPR027785">
    <property type="entry name" value="UvrD-like_helicase_C"/>
</dbReference>
<proteinExistence type="predicted"/>
<dbReference type="AlphaFoldDB" id="A0A3P1ZYI8"/>
<dbReference type="Gene3D" id="3.40.50.300">
    <property type="entry name" value="P-loop containing nucleotide triphosphate hydrolases"/>
    <property type="match status" value="3"/>
</dbReference>
<name>A0A3P1ZYI8_9BACE</name>
<sequence length="342" mass="39254">MPDFDSEFFIDYSSLDDFQRQLIDRKNNKSMVVSGSAGSGKSLIALHKAKQIAALGDSYTIIVYTKSLRKYFEDGLRQLGLRNVYHYHQWKHNQRKVKYLIVDECQDFTREEIEEMKQYGQYCLFFGDSAQSIMGFGDRGVTQTIERTASDMGIAPDPLYFNYRLTKEVAALGEKVGNVEDLVLKCKRQGEKPNLISANSYDGQLDKIADIIKNRALTNVGILLPFNTDDKGEWSVEYVKNYLMRKGITCEFKYNANQDTEMDLDFHSSNPKIMTWWCAKGLQFKDVFIPGCDKSTDKRAALYVAMTRCSERLYLGFTSSLSPLFPKKDNPVYNNNEEIDII</sequence>
<keyword evidence="4" id="KW-0347">Helicase</keyword>
<evidence type="ECO:0000259" key="3">
    <source>
        <dbReference type="Pfam" id="PF13538"/>
    </source>
</evidence>
<keyword evidence="4" id="KW-0378">Hydrolase</keyword>
<dbReference type="PANTHER" id="PTHR11070">
    <property type="entry name" value="UVRD / RECB / PCRA DNA HELICASE FAMILY MEMBER"/>
    <property type="match status" value="1"/>
</dbReference>
<organism evidence="4 5">
    <name type="scientific">Prevotella heparinolytica</name>
    <dbReference type="NCBI Taxonomy" id="28113"/>
    <lineage>
        <taxon>Bacteria</taxon>
        <taxon>Pseudomonadati</taxon>
        <taxon>Bacteroidota</taxon>
        <taxon>Bacteroidia</taxon>
        <taxon>Bacteroidales</taxon>
        <taxon>Bacteroidaceae</taxon>
        <taxon>Bacteroides</taxon>
    </lineage>
</organism>
<accession>A0A3P1ZYI8</accession>
<dbReference type="InterPro" id="IPR027417">
    <property type="entry name" value="P-loop_NTPase"/>
</dbReference>
<evidence type="ECO:0000313" key="4">
    <source>
        <dbReference type="EMBL" id="RRD88219.1"/>
    </source>
</evidence>
<dbReference type="GO" id="GO:0000725">
    <property type="term" value="P:recombinational repair"/>
    <property type="evidence" value="ECO:0007669"/>
    <property type="project" value="TreeGrafter"/>
</dbReference>
<feature type="domain" description="UvrD-like helicase C-terminal" evidence="3">
    <location>
        <begin position="279"/>
        <end position="315"/>
    </location>
</feature>
<dbReference type="PANTHER" id="PTHR11070:SF2">
    <property type="entry name" value="ATP-DEPENDENT DNA HELICASE SRS2"/>
    <property type="match status" value="1"/>
</dbReference>
<gene>
    <name evidence="4" type="ORF">EII33_12405</name>
</gene>
<dbReference type="SUPFAM" id="SSF52540">
    <property type="entry name" value="P-loop containing nucleoside triphosphate hydrolases"/>
    <property type="match status" value="1"/>
</dbReference>
<comment type="caution">
    <text evidence="4">The sequence shown here is derived from an EMBL/GenBank/DDBJ whole genome shotgun (WGS) entry which is preliminary data.</text>
</comment>
<dbReference type="Pfam" id="PF13538">
    <property type="entry name" value="UvrD_C_2"/>
    <property type="match status" value="1"/>
</dbReference>
<dbReference type="GO" id="GO:0043138">
    <property type="term" value="F:3'-5' DNA helicase activity"/>
    <property type="evidence" value="ECO:0007669"/>
    <property type="project" value="TreeGrafter"/>
</dbReference>
<evidence type="ECO:0000313" key="5">
    <source>
        <dbReference type="Proteomes" id="UP000279562"/>
    </source>
</evidence>
<dbReference type="Pfam" id="PF01443">
    <property type="entry name" value="Viral_helicase1"/>
    <property type="match status" value="1"/>
</dbReference>
<dbReference type="EMBL" id="RQYF01000088">
    <property type="protein sequence ID" value="RRD88219.1"/>
    <property type="molecule type" value="Genomic_DNA"/>
</dbReference>
<keyword evidence="4" id="KW-0067">ATP-binding</keyword>
<protein>
    <recommendedName>
        <fullName evidence="1">DNA 3'-5' helicase II</fullName>
    </recommendedName>
</protein>
<dbReference type="InterPro" id="IPR027351">
    <property type="entry name" value="(+)RNA_virus_helicase_core_dom"/>
</dbReference>
<dbReference type="GO" id="GO:0005829">
    <property type="term" value="C:cytosol"/>
    <property type="evidence" value="ECO:0007669"/>
    <property type="project" value="TreeGrafter"/>
</dbReference>
<reference evidence="4 5" key="1">
    <citation type="submission" date="2018-11" db="EMBL/GenBank/DDBJ databases">
        <title>Genomes From Bacteria Associated with the Canine Oral Cavity: a Test Case for Automated Genome-Based Taxonomic Assignment.</title>
        <authorList>
            <person name="Coil D.A."/>
            <person name="Jospin G."/>
            <person name="Darling A.E."/>
            <person name="Wallis C."/>
            <person name="Davis I.J."/>
            <person name="Harris S."/>
            <person name="Eisen J.A."/>
            <person name="Holcombe L.J."/>
            <person name="O'Flynn C."/>
        </authorList>
    </citation>
    <scope>NUCLEOTIDE SEQUENCE [LARGE SCALE GENOMIC DNA]</scope>
    <source>
        <strain evidence="4 5">OH1047_COT-310</strain>
    </source>
</reference>
<dbReference type="GO" id="GO:0005524">
    <property type="term" value="F:ATP binding"/>
    <property type="evidence" value="ECO:0007669"/>
    <property type="project" value="InterPro"/>
</dbReference>
<evidence type="ECO:0000259" key="2">
    <source>
        <dbReference type="Pfam" id="PF01443"/>
    </source>
</evidence>
<dbReference type="InterPro" id="IPR000212">
    <property type="entry name" value="DNA_helicase_UvrD/REP"/>
</dbReference>
<keyword evidence="5" id="KW-1185">Reference proteome</keyword>